<dbReference type="FunCoup" id="A0A7N2M769">
    <property type="interactions" value="140"/>
</dbReference>
<dbReference type="RefSeq" id="XP_030927777.1">
    <property type="nucleotide sequence ID" value="XM_031071917.1"/>
</dbReference>
<dbReference type="KEGG" id="qlo:115954062"/>
<dbReference type="EMBL" id="LRBV02000007">
    <property type="status" value="NOT_ANNOTATED_CDS"/>
    <property type="molecule type" value="Genomic_DNA"/>
</dbReference>
<dbReference type="OrthoDB" id="773760at2759"/>
<gene>
    <name evidence="3" type="primary">LOC115954062</name>
</gene>
<dbReference type="Gene3D" id="3.30.70.100">
    <property type="match status" value="2"/>
</dbReference>
<dbReference type="InParanoid" id="A0A7N2M769"/>
<proteinExistence type="predicted"/>
<dbReference type="PANTHER" id="PTHR46413:SF1">
    <property type="entry name" value="HEAVY METAL-ASSOCIATED ISOPRENYLATED PLANT PROTEIN 6"/>
    <property type="match status" value="1"/>
</dbReference>
<feature type="region of interest" description="Disordered" evidence="1">
    <location>
        <begin position="1"/>
        <end position="28"/>
    </location>
</feature>
<reference evidence="3" key="2">
    <citation type="submission" date="2021-01" db="UniProtKB">
        <authorList>
            <consortium name="EnsemblPlants"/>
        </authorList>
    </citation>
    <scope>IDENTIFICATION</scope>
</reference>
<feature type="region of interest" description="Disordered" evidence="1">
    <location>
        <begin position="186"/>
        <end position="267"/>
    </location>
</feature>
<organism evidence="3 4">
    <name type="scientific">Quercus lobata</name>
    <name type="common">Valley oak</name>
    <dbReference type="NCBI Taxonomy" id="97700"/>
    <lineage>
        <taxon>Eukaryota</taxon>
        <taxon>Viridiplantae</taxon>
        <taxon>Streptophyta</taxon>
        <taxon>Embryophyta</taxon>
        <taxon>Tracheophyta</taxon>
        <taxon>Spermatophyta</taxon>
        <taxon>Magnoliopsida</taxon>
        <taxon>eudicotyledons</taxon>
        <taxon>Gunneridae</taxon>
        <taxon>Pentapetalae</taxon>
        <taxon>rosids</taxon>
        <taxon>fabids</taxon>
        <taxon>Fagales</taxon>
        <taxon>Fagaceae</taxon>
        <taxon>Quercus</taxon>
    </lineage>
</organism>
<dbReference type="OMA" id="HPNHQAY"/>
<dbReference type="CDD" id="cd00371">
    <property type="entry name" value="HMA"/>
    <property type="match status" value="2"/>
</dbReference>
<dbReference type="Proteomes" id="UP000594261">
    <property type="component" value="Chromosome 7"/>
</dbReference>
<dbReference type="GeneID" id="115954062"/>
<dbReference type="GO" id="GO:0046872">
    <property type="term" value="F:metal ion binding"/>
    <property type="evidence" value="ECO:0007669"/>
    <property type="project" value="InterPro"/>
</dbReference>
<dbReference type="AlphaFoldDB" id="A0A7N2M769"/>
<dbReference type="EnsemblPlants" id="QL07p043292:mrna">
    <property type="protein sequence ID" value="QL07p043292:mrna"/>
    <property type="gene ID" value="QL07p043292"/>
</dbReference>
<keyword evidence="4" id="KW-1185">Reference proteome</keyword>
<evidence type="ECO:0000259" key="2">
    <source>
        <dbReference type="PROSITE" id="PS50846"/>
    </source>
</evidence>
<dbReference type="InterPro" id="IPR006121">
    <property type="entry name" value="HMA_dom"/>
</dbReference>
<sequence length="354" mass="38158">MGEKEGEKGGDNKVAPAPPPAEKKGDVSVTGVYKIDLHCEGCAKKVKKTVRHFDGVEEVKTDCGANKVTVKGTNVDFTAIKDRLEEKIKRKVELVSPQPKKDGGGGGDKKPEEKKVEKKEEPKKPKESTVVYKIKLHCDGCISKIKRIIRKYDGVESVEVDKTKEQVTVKGTMDVNSLTPYLKEKLKRSVDVVPPPKKDDGGGGGDKKPKEGGGGGGDKKPKEGGGDKKEKEAAPAAPAAGGGGEKKEKEKEGGGGGGEKKEEGGEAPKVEVSKMMYGGYPFHSQPMFWDGHVDGQHYPVEVHQGYVNQNAPSTSYGYVNQGYVNPGYEMFPHAHPMHAPQMFSDENPNACSIM</sequence>
<dbReference type="InterPro" id="IPR036163">
    <property type="entry name" value="HMA_dom_sf"/>
</dbReference>
<name>A0A7N2M769_QUELO</name>
<dbReference type="PROSITE" id="PS50846">
    <property type="entry name" value="HMA_2"/>
    <property type="match status" value="2"/>
</dbReference>
<dbReference type="SUPFAM" id="SSF55008">
    <property type="entry name" value="HMA, heavy metal-associated domain"/>
    <property type="match status" value="2"/>
</dbReference>
<feature type="domain" description="HMA" evidence="2">
    <location>
        <begin position="127"/>
        <end position="193"/>
    </location>
</feature>
<feature type="region of interest" description="Disordered" evidence="1">
    <location>
        <begin position="91"/>
        <end position="126"/>
    </location>
</feature>
<evidence type="ECO:0000256" key="1">
    <source>
        <dbReference type="SAM" id="MobiDB-lite"/>
    </source>
</evidence>
<feature type="domain" description="HMA" evidence="2">
    <location>
        <begin position="28"/>
        <end position="92"/>
    </location>
</feature>
<protein>
    <recommendedName>
        <fullName evidence="2">HMA domain-containing protein</fullName>
    </recommendedName>
</protein>
<dbReference type="Pfam" id="PF00403">
    <property type="entry name" value="HMA"/>
    <property type="match status" value="2"/>
</dbReference>
<feature type="compositionally biased region" description="Basic and acidic residues" evidence="1">
    <location>
        <begin position="1"/>
        <end position="11"/>
    </location>
</feature>
<evidence type="ECO:0000313" key="4">
    <source>
        <dbReference type="Proteomes" id="UP000594261"/>
    </source>
</evidence>
<dbReference type="Gramene" id="QL07p043292:mrna">
    <property type="protein sequence ID" value="QL07p043292:mrna"/>
    <property type="gene ID" value="QL07p043292"/>
</dbReference>
<evidence type="ECO:0000313" key="3">
    <source>
        <dbReference type="EnsemblPlants" id="QL07p043292:mrna"/>
    </source>
</evidence>
<reference evidence="3 4" key="1">
    <citation type="journal article" date="2016" name="G3 (Bethesda)">
        <title>First Draft Assembly and Annotation of the Genome of a California Endemic Oak Quercus lobata Nee (Fagaceae).</title>
        <authorList>
            <person name="Sork V.L."/>
            <person name="Fitz-Gibbon S.T."/>
            <person name="Puiu D."/>
            <person name="Crepeau M."/>
            <person name="Gugger P.F."/>
            <person name="Sherman R."/>
            <person name="Stevens K."/>
            <person name="Langley C.H."/>
            <person name="Pellegrini M."/>
            <person name="Salzberg S.L."/>
        </authorList>
    </citation>
    <scope>NUCLEOTIDE SEQUENCE [LARGE SCALE GENOMIC DNA]</scope>
    <source>
        <strain evidence="3 4">cv. SW786</strain>
    </source>
</reference>
<dbReference type="InterPro" id="IPR044594">
    <property type="entry name" value="HIPP01/3/5/6"/>
</dbReference>
<dbReference type="PANTHER" id="PTHR46413">
    <property type="entry name" value="HEAVY METAL-ASSOCIATED ISOPRENYLATED PLANT PROTEIN 6"/>
    <property type="match status" value="1"/>
</dbReference>
<feature type="compositionally biased region" description="Basic and acidic residues" evidence="1">
    <location>
        <begin position="186"/>
        <end position="233"/>
    </location>
</feature>
<accession>A0A7N2M769</accession>
<feature type="compositionally biased region" description="Basic and acidic residues" evidence="1">
    <location>
        <begin position="244"/>
        <end position="267"/>
    </location>
</feature>